<accession>A0AAW0RF05</accession>
<dbReference type="EMBL" id="JAAHCF010002146">
    <property type="protein sequence ID" value="KAK8140630.1"/>
    <property type="molecule type" value="Genomic_DNA"/>
</dbReference>
<reference evidence="2 3" key="1">
    <citation type="submission" date="2020-02" db="EMBL/GenBank/DDBJ databases">
        <title>Comparative genomics of the hypocrealean fungal genus Beauvera.</title>
        <authorList>
            <person name="Showalter D.N."/>
            <person name="Bushley K.E."/>
            <person name="Rehner S.A."/>
        </authorList>
    </citation>
    <scope>NUCLEOTIDE SEQUENCE [LARGE SCALE GENOMIC DNA]</scope>
    <source>
        <strain evidence="2 3">ARSEF4384</strain>
    </source>
</reference>
<organism evidence="2 3">
    <name type="scientific">Beauveria asiatica</name>
    <dbReference type="NCBI Taxonomy" id="1069075"/>
    <lineage>
        <taxon>Eukaryota</taxon>
        <taxon>Fungi</taxon>
        <taxon>Dikarya</taxon>
        <taxon>Ascomycota</taxon>
        <taxon>Pezizomycotina</taxon>
        <taxon>Sordariomycetes</taxon>
        <taxon>Hypocreomycetidae</taxon>
        <taxon>Hypocreales</taxon>
        <taxon>Cordycipitaceae</taxon>
        <taxon>Beauveria</taxon>
    </lineage>
</organism>
<name>A0AAW0RF05_9HYPO</name>
<feature type="region of interest" description="Disordered" evidence="1">
    <location>
        <begin position="1"/>
        <end position="71"/>
    </location>
</feature>
<proteinExistence type="predicted"/>
<feature type="non-terminal residue" evidence="2">
    <location>
        <position position="94"/>
    </location>
</feature>
<protein>
    <submittedName>
        <fullName evidence="2">Uncharacterized protein</fullName>
    </submittedName>
</protein>
<feature type="compositionally biased region" description="Basic and acidic residues" evidence="1">
    <location>
        <begin position="16"/>
        <end position="25"/>
    </location>
</feature>
<evidence type="ECO:0000313" key="2">
    <source>
        <dbReference type="EMBL" id="KAK8140630.1"/>
    </source>
</evidence>
<dbReference type="Proteomes" id="UP001397290">
    <property type="component" value="Unassembled WGS sequence"/>
</dbReference>
<feature type="compositionally biased region" description="Basic and acidic residues" evidence="1">
    <location>
        <begin position="46"/>
        <end position="55"/>
    </location>
</feature>
<keyword evidence="3" id="KW-1185">Reference proteome</keyword>
<comment type="caution">
    <text evidence="2">The sequence shown here is derived from an EMBL/GenBank/DDBJ whole genome shotgun (WGS) entry which is preliminary data.</text>
</comment>
<evidence type="ECO:0000313" key="3">
    <source>
        <dbReference type="Proteomes" id="UP001397290"/>
    </source>
</evidence>
<sequence>MNAAPDSFSNGSAAGKGDDATDGTRDSPFVGSFRADGASIPVSTSLDRDQGKPDDPCQDAPTTWRVHQDGPGEAEVEMVCDDAVEIFAYFARLA</sequence>
<dbReference type="AlphaFoldDB" id="A0AAW0RF05"/>
<evidence type="ECO:0000256" key="1">
    <source>
        <dbReference type="SAM" id="MobiDB-lite"/>
    </source>
</evidence>
<gene>
    <name evidence="2" type="ORF">G3M48_003207</name>
</gene>